<dbReference type="EC" id="1.14.13.83" evidence="10"/>
<reference evidence="10" key="1">
    <citation type="submission" date="2024-01" db="EMBL/GenBank/DDBJ databases">
        <title>Bank of Algae and Cyanobacteria of the Azores (BACA) strain genomes.</title>
        <authorList>
            <person name="Luz R."/>
            <person name="Cordeiro R."/>
            <person name="Fonseca A."/>
            <person name="Goncalves V."/>
        </authorList>
    </citation>
    <scope>NUCLEOTIDE SEQUENCE</scope>
    <source>
        <strain evidence="10">BACA0141</strain>
    </source>
</reference>
<dbReference type="SUPFAM" id="SSF56014">
    <property type="entry name" value="Nitrite and sulphite reductase 4Fe-4S domain-like"/>
    <property type="match status" value="2"/>
</dbReference>
<keyword evidence="7" id="KW-0411">Iron-sulfur</keyword>
<organism evidence="10 11">
    <name type="scientific">Tumidithrix elongata BACA0141</name>
    <dbReference type="NCBI Taxonomy" id="2716417"/>
    <lineage>
        <taxon>Bacteria</taxon>
        <taxon>Bacillati</taxon>
        <taxon>Cyanobacteriota</taxon>
        <taxon>Cyanophyceae</taxon>
        <taxon>Pseudanabaenales</taxon>
        <taxon>Pseudanabaenaceae</taxon>
        <taxon>Tumidithrix</taxon>
        <taxon>Tumidithrix elongata</taxon>
    </lineage>
</organism>
<dbReference type="InterPro" id="IPR051329">
    <property type="entry name" value="NIR_SIR_4Fe-4S"/>
</dbReference>
<name>A0AAW9PYZ4_9CYAN</name>
<dbReference type="Pfam" id="PF01077">
    <property type="entry name" value="NIR_SIR"/>
    <property type="match status" value="2"/>
</dbReference>
<evidence type="ECO:0000256" key="7">
    <source>
        <dbReference type="ARBA" id="ARBA00023014"/>
    </source>
</evidence>
<dbReference type="Pfam" id="PF03460">
    <property type="entry name" value="NIR_SIR_ferr"/>
    <property type="match status" value="2"/>
</dbReference>
<protein>
    <submittedName>
        <fullName evidence="10">Precorrin-3B synthase</fullName>
        <ecNumber evidence="10">1.14.13.83</ecNumber>
    </submittedName>
</protein>
<dbReference type="PANTHER" id="PTHR32439:SF0">
    <property type="entry name" value="FERREDOXIN--NITRITE REDUCTASE, CHLOROPLASTIC"/>
    <property type="match status" value="1"/>
</dbReference>
<proteinExistence type="inferred from homology"/>
<dbReference type="GO" id="GO:0051539">
    <property type="term" value="F:4 iron, 4 sulfur cluster binding"/>
    <property type="evidence" value="ECO:0007669"/>
    <property type="project" value="UniProtKB-KW"/>
</dbReference>
<dbReference type="Gene3D" id="3.30.413.10">
    <property type="entry name" value="Sulfite Reductase Hemoprotein, domain 1"/>
    <property type="match status" value="2"/>
</dbReference>
<evidence type="ECO:0000256" key="5">
    <source>
        <dbReference type="ARBA" id="ARBA00023002"/>
    </source>
</evidence>
<evidence type="ECO:0000256" key="4">
    <source>
        <dbReference type="ARBA" id="ARBA00022723"/>
    </source>
</evidence>
<evidence type="ECO:0000256" key="1">
    <source>
        <dbReference type="ARBA" id="ARBA00010429"/>
    </source>
</evidence>
<dbReference type="GO" id="GO:0020037">
    <property type="term" value="F:heme binding"/>
    <property type="evidence" value="ECO:0007669"/>
    <property type="project" value="InterPro"/>
</dbReference>
<keyword evidence="11" id="KW-1185">Reference proteome</keyword>
<evidence type="ECO:0000256" key="2">
    <source>
        <dbReference type="ARBA" id="ARBA00022485"/>
    </source>
</evidence>
<feature type="domain" description="Nitrite/sulphite reductase 4Fe-4S" evidence="8">
    <location>
        <begin position="373"/>
        <end position="487"/>
    </location>
</feature>
<dbReference type="GO" id="GO:0046872">
    <property type="term" value="F:metal ion binding"/>
    <property type="evidence" value="ECO:0007669"/>
    <property type="project" value="UniProtKB-KW"/>
</dbReference>
<dbReference type="InterPro" id="IPR005117">
    <property type="entry name" value="NiRdtase/SiRdtase_haem-b_fer"/>
</dbReference>
<dbReference type="SUPFAM" id="SSF55124">
    <property type="entry name" value="Nitrite/Sulfite reductase N-terminal domain-like"/>
    <property type="match status" value="2"/>
</dbReference>
<dbReference type="InterPro" id="IPR036136">
    <property type="entry name" value="Nit/Sulf_reduc_fer-like_dom_sf"/>
</dbReference>
<dbReference type="Gene3D" id="3.90.480.10">
    <property type="entry name" value="Sulfite Reductase Hemoprotein,Domain 2"/>
    <property type="match status" value="1"/>
</dbReference>
<evidence type="ECO:0000313" key="10">
    <source>
        <dbReference type="EMBL" id="MEE3716470.1"/>
    </source>
</evidence>
<gene>
    <name evidence="10" type="primary">cobG</name>
    <name evidence="10" type="ORF">V2H45_06910</name>
</gene>
<keyword evidence="5 10" id="KW-0560">Oxidoreductase</keyword>
<dbReference type="InterPro" id="IPR006067">
    <property type="entry name" value="NO2/SO3_Rdtase_4Fe4S_dom"/>
</dbReference>
<dbReference type="InterPro" id="IPR012798">
    <property type="entry name" value="Cbl_synth_CobG-like"/>
</dbReference>
<comment type="caution">
    <text evidence="10">The sequence shown here is derived from an EMBL/GenBank/DDBJ whole genome shotgun (WGS) entry which is preliminary data.</text>
</comment>
<dbReference type="InterPro" id="IPR006066">
    <property type="entry name" value="NO2/SO3_Rdtase_FeS/sirohaem_BS"/>
</dbReference>
<dbReference type="Proteomes" id="UP001333818">
    <property type="component" value="Unassembled WGS sequence"/>
</dbReference>
<dbReference type="InterPro" id="IPR045854">
    <property type="entry name" value="NO2/SO3_Rdtase_4Fe4S_sf"/>
</dbReference>
<dbReference type="RefSeq" id="WP_330482899.1">
    <property type="nucleotide sequence ID" value="NZ_JAZBJZ010000019.1"/>
</dbReference>
<accession>A0AAW9PYZ4</accession>
<dbReference type="PROSITE" id="PS00365">
    <property type="entry name" value="NIR_SIR"/>
    <property type="match status" value="1"/>
</dbReference>
<evidence type="ECO:0000256" key="6">
    <source>
        <dbReference type="ARBA" id="ARBA00023004"/>
    </source>
</evidence>
<dbReference type="NCBIfam" id="TIGR02435">
    <property type="entry name" value="CobG"/>
    <property type="match status" value="1"/>
</dbReference>
<evidence type="ECO:0000259" key="9">
    <source>
        <dbReference type="Pfam" id="PF03460"/>
    </source>
</evidence>
<evidence type="ECO:0000313" key="11">
    <source>
        <dbReference type="Proteomes" id="UP001333818"/>
    </source>
</evidence>
<evidence type="ECO:0000256" key="3">
    <source>
        <dbReference type="ARBA" id="ARBA00022617"/>
    </source>
</evidence>
<keyword evidence="2" id="KW-0004">4Fe-4S</keyword>
<keyword evidence="4" id="KW-0479">Metal-binding</keyword>
<feature type="domain" description="Nitrite/sulphite reductase 4Fe-4S" evidence="8">
    <location>
        <begin position="104"/>
        <end position="265"/>
    </location>
</feature>
<dbReference type="EMBL" id="JAZBJZ010000019">
    <property type="protein sequence ID" value="MEE3716470.1"/>
    <property type="molecule type" value="Genomic_DNA"/>
</dbReference>
<feature type="domain" description="Nitrite/Sulfite reductase ferredoxin-like" evidence="9">
    <location>
        <begin position="32"/>
        <end position="91"/>
    </location>
</feature>
<dbReference type="PANTHER" id="PTHR32439">
    <property type="entry name" value="FERREDOXIN--NITRITE REDUCTASE, CHLOROPLASTIC"/>
    <property type="match status" value="1"/>
</dbReference>
<keyword evidence="6" id="KW-0408">Iron</keyword>
<feature type="domain" description="Nitrite/Sulfite reductase ferredoxin-like" evidence="9">
    <location>
        <begin position="293"/>
        <end position="358"/>
    </location>
</feature>
<dbReference type="GO" id="GO:0043818">
    <property type="term" value="F:precorrin-3B synthase activity"/>
    <property type="evidence" value="ECO:0007669"/>
    <property type="project" value="UniProtKB-EC"/>
</dbReference>
<comment type="similarity">
    <text evidence="1">Belongs to the nitrite and sulfite reductase 4Fe-4S domain family.</text>
</comment>
<keyword evidence="3" id="KW-0349">Heme</keyword>
<sequence>MSHSKQIPELQIDINAKLPICPGLFYGSVAKDGVLMRMRVVGGILDQPQCEAIADLTERYGDGYVQVTNRANLQIRGVQTAIAPESFRHLQTLGLAPREIGIDPIRNMMISPTAGIDPQSLLDVRPLVKAWDDYLQTHLELVNLSPKFSVCFDGGESVSVRHLRNDITFVAEQKAEQINNQELGDASGILFRLHLNVEADRTGMTNVAIPPERTVSLLAALAQVYLDYIDLKREAYPSNRKPRLRHLLSDWGVEHYLERVQQLLSFPLTRSEASPEAIADESFDKPFAHLGSHAQSQPNLFYLGIALPLGRVTSSQLRRLAVLAQTYGGGELRLTPWQNILIANIPSDRLLALQTEIADLGLHWSATRLDSAMVSCTGRGGCASAATHTQDHALELVKTLESQVSLDRPIEIHFSGCTKSCAQYRHSDIALVGTEIVKEERSLEAYDIYVGARDKFLNSSFGRPLLRAVPVEEIPVVVERMLQVYQQQRSPDVNLSPQTPFSPSFRQFVDGYSIPQLQELFNLGLSDRDDSREVGKEIVNALTSENS</sequence>
<dbReference type="AlphaFoldDB" id="A0AAW9PYZ4"/>
<evidence type="ECO:0000259" key="8">
    <source>
        <dbReference type="Pfam" id="PF01077"/>
    </source>
</evidence>